<keyword evidence="5 7" id="KW-0408">Iron</keyword>
<protein>
    <submittedName>
        <fullName evidence="8">Cytochrome P450</fullName>
    </submittedName>
</protein>
<dbReference type="PROSITE" id="PS00086">
    <property type="entry name" value="CYTOCHROME_P450"/>
    <property type="match status" value="1"/>
</dbReference>
<keyword evidence="2 7" id="KW-0349">Heme</keyword>
<accession>A0AAU1ZS25</accession>
<proteinExistence type="inferred from homology"/>
<organism evidence="8">
    <name type="scientific">Streptomyces sp. NBC_00093</name>
    <dbReference type="NCBI Taxonomy" id="2975649"/>
    <lineage>
        <taxon>Bacteria</taxon>
        <taxon>Bacillati</taxon>
        <taxon>Actinomycetota</taxon>
        <taxon>Actinomycetes</taxon>
        <taxon>Kitasatosporales</taxon>
        <taxon>Streptomycetaceae</taxon>
        <taxon>Streptomyces</taxon>
    </lineage>
</organism>
<dbReference type="InterPro" id="IPR001128">
    <property type="entry name" value="Cyt_P450"/>
</dbReference>
<dbReference type="InterPro" id="IPR036396">
    <property type="entry name" value="Cyt_P450_sf"/>
</dbReference>
<evidence type="ECO:0000256" key="5">
    <source>
        <dbReference type="ARBA" id="ARBA00023004"/>
    </source>
</evidence>
<dbReference type="GO" id="GO:0020037">
    <property type="term" value="F:heme binding"/>
    <property type="evidence" value="ECO:0007669"/>
    <property type="project" value="InterPro"/>
</dbReference>
<dbReference type="Pfam" id="PF00067">
    <property type="entry name" value="p450"/>
    <property type="match status" value="1"/>
</dbReference>
<evidence type="ECO:0000313" key="8">
    <source>
        <dbReference type="EMBL" id="WTT15236.1"/>
    </source>
</evidence>
<keyword evidence="6 7" id="KW-0503">Monooxygenase</keyword>
<evidence type="ECO:0000256" key="1">
    <source>
        <dbReference type="ARBA" id="ARBA00010617"/>
    </source>
</evidence>
<dbReference type="InterPro" id="IPR017972">
    <property type="entry name" value="Cyt_P450_CS"/>
</dbReference>
<keyword evidence="4 7" id="KW-0560">Oxidoreductase</keyword>
<reference evidence="8" key="1">
    <citation type="submission" date="2022-10" db="EMBL/GenBank/DDBJ databases">
        <title>The complete genomes of actinobacterial strains from the NBC collection.</title>
        <authorList>
            <person name="Joergensen T.S."/>
            <person name="Alvarez Arevalo M."/>
            <person name="Sterndorff E.B."/>
            <person name="Faurdal D."/>
            <person name="Vuksanovic O."/>
            <person name="Mourched A.-S."/>
            <person name="Charusanti P."/>
            <person name="Shaw S."/>
            <person name="Blin K."/>
            <person name="Weber T."/>
        </authorList>
    </citation>
    <scope>NUCLEOTIDE SEQUENCE</scope>
    <source>
        <strain evidence="8">NBC_00093</strain>
    </source>
</reference>
<dbReference type="Gene3D" id="1.10.630.10">
    <property type="entry name" value="Cytochrome P450"/>
    <property type="match status" value="1"/>
</dbReference>
<dbReference type="GO" id="GO:0016705">
    <property type="term" value="F:oxidoreductase activity, acting on paired donors, with incorporation or reduction of molecular oxygen"/>
    <property type="evidence" value="ECO:0007669"/>
    <property type="project" value="InterPro"/>
</dbReference>
<dbReference type="GO" id="GO:0004497">
    <property type="term" value="F:monooxygenase activity"/>
    <property type="evidence" value="ECO:0007669"/>
    <property type="project" value="UniProtKB-KW"/>
</dbReference>
<evidence type="ECO:0000256" key="4">
    <source>
        <dbReference type="ARBA" id="ARBA00023002"/>
    </source>
</evidence>
<evidence type="ECO:0000256" key="6">
    <source>
        <dbReference type="ARBA" id="ARBA00023033"/>
    </source>
</evidence>
<dbReference type="GO" id="GO:0005506">
    <property type="term" value="F:iron ion binding"/>
    <property type="evidence" value="ECO:0007669"/>
    <property type="project" value="InterPro"/>
</dbReference>
<gene>
    <name evidence="8" type="ORF">OHA22_06680</name>
</gene>
<dbReference type="CDD" id="cd20625">
    <property type="entry name" value="CYP164-like"/>
    <property type="match status" value="1"/>
</dbReference>
<dbReference type="SUPFAM" id="SSF48264">
    <property type="entry name" value="Cytochrome P450"/>
    <property type="match status" value="1"/>
</dbReference>
<evidence type="ECO:0000256" key="3">
    <source>
        <dbReference type="ARBA" id="ARBA00022723"/>
    </source>
</evidence>
<dbReference type="EMBL" id="CP108222">
    <property type="protein sequence ID" value="WTT15236.1"/>
    <property type="molecule type" value="Genomic_DNA"/>
</dbReference>
<sequence>MSEISVLSESEKPKVLPYDPLNPEFLANPYGNYARLREEAAVHRTDAGLAVMTYGLVNKVLRDNRFGHGDGLGAQDAKIPTPEGPRDSLMLMDPPDHTRLRALVNRAFTHRVVQRLRPAVERIAVELLTTAVEKHGDGPVDLSAEFCRPLGVRSVNHLVGVPEEYTERCVNFGRDGGRGLDPGFTLTPEEEQQRVNVRHGAVEITLEMIADRRANPREDIVSDLIRVEEAGDRLTENEVLTTVANLFLAGWAAPQATLGLSVVALLNHPDQQAYYLAHPEHADRSMDELVRYDSTVQLAERLALEDAEVGGFEVKAGEEVYLMFGSANRDPEVYENPDKLDLTRVGQRNMGFGHGIHYCVAAPVAKMVSEVGLNVLLGRFRPELLTPTPPTNGAITQRSYSEIPVTLHPVG</sequence>
<comment type="similarity">
    <text evidence="1 7">Belongs to the cytochrome P450 family.</text>
</comment>
<name>A0AAU1ZS25_9ACTN</name>
<evidence type="ECO:0000256" key="7">
    <source>
        <dbReference type="RuleBase" id="RU000461"/>
    </source>
</evidence>
<keyword evidence="3 7" id="KW-0479">Metal-binding</keyword>
<evidence type="ECO:0000256" key="2">
    <source>
        <dbReference type="ARBA" id="ARBA00022617"/>
    </source>
</evidence>
<dbReference type="PANTHER" id="PTHR46696">
    <property type="entry name" value="P450, PUTATIVE (EUROFUNG)-RELATED"/>
    <property type="match status" value="1"/>
</dbReference>
<dbReference type="InterPro" id="IPR002397">
    <property type="entry name" value="Cyt_P450_B"/>
</dbReference>
<dbReference type="PRINTS" id="PR00359">
    <property type="entry name" value="BP450"/>
</dbReference>
<dbReference type="AlphaFoldDB" id="A0AAU1ZS25"/>
<dbReference type="FunFam" id="1.10.630.10:FF:000018">
    <property type="entry name" value="Cytochrome P450 monooxygenase"/>
    <property type="match status" value="1"/>
</dbReference>
<dbReference type="PANTHER" id="PTHR46696:SF1">
    <property type="entry name" value="CYTOCHROME P450 YJIB-RELATED"/>
    <property type="match status" value="1"/>
</dbReference>